<name>A0A4Q2KE90_9FIRM</name>
<dbReference type="InterPro" id="IPR036514">
    <property type="entry name" value="SGNH_hydro_sf"/>
</dbReference>
<reference evidence="3 4" key="1">
    <citation type="journal article" date="2019" name="Gut">
        <title>Antibiotics-induced monodominance of a novel gut bacterial order.</title>
        <authorList>
            <person name="Hildebrand F."/>
            <person name="Moitinho-Silva L."/>
            <person name="Blasche S."/>
            <person name="Jahn M.T."/>
            <person name="Gossmann T.I."/>
            <person name="Heuerta-Cepas J."/>
            <person name="Hercog R."/>
            <person name="Luetge M."/>
            <person name="Bahram M."/>
            <person name="Pryszlak A."/>
            <person name="Alves R.J."/>
            <person name="Waszak S.M."/>
            <person name="Zhu A."/>
            <person name="Ye L."/>
            <person name="Costea P.I."/>
            <person name="Aalvink S."/>
            <person name="Belzer C."/>
            <person name="Forslund S.K."/>
            <person name="Sunagawa S."/>
            <person name="Hentschel U."/>
            <person name="Merten C."/>
            <person name="Patil K.R."/>
            <person name="Benes V."/>
            <person name="Bork P."/>
        </authorList>
    </citation>
    <scope>NUCLEOTIDE SEQUENCE [LARGE SCALE GENOMIC DNA]</scope>
    <source>
        <strain evidence="3 4">HDS1380</strain>
    </source>
</reference>
<keyword evidence="3" id="KW-0378">Hydrolase</keyword>
<dbReference type="PROSITE" id="PS51257">
    <property type="entry name" value="PROKAR_LIPOPROTEIN"/>
    <property type="match status" value="1"/>
</dbReference>
<dbReference type="SUPFAM" id="SSF52266">
    <property type="entry name" value="SGNH hydrolase"/>
    <property type="match status" value="1"/>
</dbReference>
<dbReference type="Pfam" id="PF13472">
    <property type="entry name" value="Lipase_GDSL_2"/>
    <property type="match status" value="1"/>
</dbReference>
<accession>A0A4Q2KE90</accession>
<dbReference type="OrthoDB" id="388542at2"/>
<dbReference type="InterPro" id="IPR051532">
    <property type="entry name" value="Ester_Hydrolysis_Enzymes"/>
</dbReference>
<evidence type="ECO:0000313" key="4">
    <source>
        <dbReference type="Proteomes" id="UP000291269"/>
    </source>
</evidence>
<evidence type="ECO:0000256" key="1">
    <source>
        <dbReference type="SAM" id="SignalP"/>
    </source>
</evidence>
<dbReference type="PANTHER" id="PTHR30383:SF28">
    <property type="entry name" value="LIPASE_ACYLHYDROLASE"/>
    <property type="match status" value="1"/>
</dbReference>
<evidence type="ECO:0000259" key="2">
    <source>
        <dbReference type="Pfam" id="PF13472"/>
    </source>
</evidence>
<feature type="chain" id="PRO_5020809942" evidence="1">
    <location>
        <begin position="25"/>
        <end position="399"/>
    </location>
</feature>
<dbReference type="Proteomes" id="UP000291269">
    <property type="component" value="Unassembled WGS sequence"/>
</dbReference>
<proteinExistence type="predicted"/>
<keyword evidence="1" id="KW-0732">Signal</keyword>
<dbReference type="GO" id="GO:0004622">
    <property type="term" value="F:phosphatidylcholine lysophospholipase activity"/>
    <property type="evidence" value="ECO:0007669"/>
    <property type="project" value="TreeGrafter"/>
</dbReference>
<dbReference type="CDD" id="cd00229">
    <property type="entry name" value="SGNH_hydrolase"/>
    <property type="match status" value="1"/>
</dbReference>
<feature type="domain" description="SGNH hydrolase-type esterase" evidence="2">
    <location>
        <begin position="200"/>
        <end position="379"/>
    </location>
</feature>
<evidence type="ECO:0000313" key="3">
    <source>
        <dbReference type="EMBL" id="RXZ61822.1"/>
    </source>
</evidence>
<dbReference type="InterPro" id="IPR013830">
    <property type="entry name" value="SGNH_hydro"/>
</dbReference>
<organism evidence="3 4">
    <name type="scientific">Candidatus Borkfalkia ceftriaxoniphila</name>
    <dbReference type="NCBI Taxonomy" id="2508949"/>
    <lineage>
        <taxon>Bacteria</taxon>
        <taxon>Bacillati</taxon>
        <taxon>Bacillota</taxon>
        <taxon>Clostridia</taxon>
        <taxon>Christensenellales</taxon>
        <taxon>Christensenellaceae</taxon>
        <taxon>Candidatus Borkfalkia</taxon>
    </lineage>
</organism>
<gene>
    <name evidence="3" type="ORF">ESZ91_05380</name>
</gene>
<keyword evidence="4" id="KW-1185">Reference proteome</keyword>
<dbReference type="RefSeq" id="WP_129224876.1">
    <property type="nucleotide sequence ID" value="NZ_SDOZ01000002.1"/>
</dbReference>
<dbReference type="EMBL" id="SDOZ01000002">
    <property type="protein sequence ID" value="RXZ61822.1"/>
    <property type="molecule type" value="Genomic_DNA"/>
</dbReference>
<dbReference type="Gene3D" id="3.40.50.1110">
    <property type="entry name" value="SGNH hydrolase"/>
    <property type="match status" value="1"/>
</dbReference>
<sequence length="399" mass="44693">MKKGLRAAFAGLLCAIVLCGCVSAPHDDDLAERGDWMPYDSYSLETWLRPVWHTREMYNETVLFVGEEDEAPLLYRPAEIRSVRSYGLNVEYTEGKDYILTEEGKIRRLRGSAIPYFETDEYYRKEPDSVPVAVFGKYAAGFQENRYIKYGEKDTFTSRQIAVTYAHDCVWEGSIPEDKSDRAGKFLKKLEGEKAAKIVFYGDSITAGCNASGTEYGGNTLPYTPSYAQMVASSLEDKYAAKIECVNTSLGGANTEWGLENVEKNVISHAPDLVVIAFGMNDADLTVAKYKRMISEMIDKIHAAIPDCAVVAVATSVPNNETEWFYGNQKEYVAGLKALEREEKYDFVAVADMTAMHLDLLKAKRFRDMTGNNVNHPNDFLARVYAQVVLQTVAGDNYI</sequence>
<dbReference type="PANTHER" id="PTHR30383">
    <property type="entry name" value="THIOESTERASE 1/PROTEASE 1/LYSOPHOSPHOLIPASE L1"/>
    <property type="match status" value="1"/>
</dbReference>
<protein>
    <submittedName>
        <fullName evidence="3">SGNH/GDSL hydrolase family protein</fullName>
    </submittedName>
</protein>
<comment type="caution">
    <text evidence="3">The sequence shown here is derived from an EMBL/GenBank/DDBJ whole genome shotgun (WGS) entry which is preliminary data.</text>
</comment>
<feature type="signal peptide" evidence="1">
    <location>
        <begin position="1"/>
        <end position="24"/>
    </location>
</feature>
<dbReference type="AlphaFoldDB" id="A0A4Q2KE90"/>